<evidence type="ECO:0000313" key="1">
    <source>
        <dbReference type="EMBL" id="MBD8023645.1"/>
    </source>
</evidence>
<dbReference type="Proteomes" id="UP000602532">
    <property type="component" value="Unassembled WGS sequence"/>
</dbReference>
<dbReference type="EMBL" id="JACSPM010000002">
    <property type="protein sequence ID" value="MBD8023645.1"/>
    <property type="molecule type" value="Genomic_DNA"/>
</dbReference>
<reference evidence="1 2" key="1">
    <citation type="submission" date="2020-08" db="EMBL/GenBank/DDBJ databases">
        <title>A Genomic Blueprint of the Chicken Gut Microbiome.</title>
        <authorList>
            <person name="Gilroy R."/>
            <person name="Ravi A."/>
            <person name="Getino M."/>
            <person name="Pursley I."/>
            <person name="Horton D.L."/>
            <person name="Alikhan N.-F."/>
            <person name="Baker D."/>
            <person name="Gharbi K."/>
            <person name="Hall N."/>
            <person name="Watson M."/>
            <person name="Adriaenssens E.M."/>
            <person name="Foster-Nyarko E."/>
            <person name="Jarju S."/>
            <person name="Secka A."/>
            <person name="Antonio M."/>
            <person name="Oren A."/>
            <person name="Chaudhuri R."/>
            <person name="La Ragione R.M."/>
            <person name="Hildebrand F."/>
            <person name="Pallen M.J."/>
        </authorList>
    </citation>
    <scope>NUCLEOTIDE SEQUENCE [LARGE SCALE GENOMIC DNA]</scope>
    <source>
        <strain evidence="1 2">Sa1CUA4</strain>
    </source>
</reference>
<protein>
    <submittedName>
        <fullName evidence="1">Uncharacterized protein</fullName>
    </submittedName>
</protein>
<proteinExistence type="predicted"/>
<dbReference type="RefSeq" id="WP_191765974.1">
    <property type="nucleotide sequence ID" value="NZ_JACSPM010000002.1"/>
</dbReference>
<accession>A0ABR8X2S9</accession>
<comment type="caution">
    <text evidence="1">The sequence shown here is derived from an EMBL/GenBank/DDBJ whole genome shotgun (WGS) entry which is preliminary data.</text>
</comment>
<name>A0ABR8X2S9_9MICO</name>
<evidence type="ECO:0000313" key="2">
    <source>
        <dbReference type="Proteomes" id="UP000602532"/>
    </source>
</evidence>
<organism evidence="1 2">
    <name type="scientific">Microbacterium gallinarum</name>
    <dbReference type="NCBI Taxonomy" id="2762209"/>
    <lineage>
        <taxon>Bacteria</taxon>
        <taxon>Bacillati</taxon>
        <taxon>Actinomycetota</taxon>
        <taxon>Actinomycetes</taxon>
        <taxon>Micrococcales</taxon>
        <taxon>Microbacteriaceae</taxon>
        <taxon>Microbacterium</taxon>
    </lineage>
</organism>
<keyword evidence="2" id="KW-1185">Reference proteome</keyword>
<gene>
    <name evidence="1" type="ORF">H9622_08585</name>
</gene>
<sequence length="93" mass="9814">MDASTFTAYRLEQLRAADLDREHALLVSHREHGGVTATRRSRRRLWPFRRRSVAVTPGVAAPLAVTPGAAARAARAGAPACDPASLALAGPSS</sequence>